<dbReference type="Pfam" id="PF23752">
    <property type="entry name" value="Beta-prop_WDR11_2nd"/>
    <property type="match status" value="1"/>
</dbReference>
<evidence type="ECO:0000259" key="2">
    <source>
        <dbReference type="Pfam" id="PF23752"/>
    </source>
</evidence>
<dbReference type="AlphaFoldDB" id="A0A1B6G8X9"/>
<dbReference type="Gene3D" id="2.130.10.10">
    <property type="entry name" value="YVTN repeat-like/Quinoprotein amine dehydrogenase"/>
    <property type="match status" value="3"/>
</dbReference>
<evidence type="ECO:0000259" key="1">
    <source>
        <dbReference type="Pfam" id="PF23751"/>
    </source>
</evidence>
<gene>
    <name evidence="4" type="ORF">g.15962</name>
</gene>
<dbReference type="Pfam" id="PF23751">
    <property type="entry name" value="Beta-prop_WDR11_1st"/>
    <property type="match status" value="1"/>
</dbReference>
<evidence type="ECO:0000313" key="4">
    <source>
        <dbReference type="EMBL" id="JAS58897.1"/>
    </source>
</evidence>
<feature type="domain" description="WDR11 TPR" evidence="3">
    <location>
        <begin position="984"/>
        <end position="1168"/>
    </location>
</feature>
<dbReference type="InterPro" id="IPR057852">
    <property type="entry name" value="Beta-prop_WDR11_1st"/>
</dbReference>
<proteinExistence type="predicted"/>
<dbReference type="EMBL" id="GECZ01010872">
    <property type="protein sequence ID" value="JAS58897.1"/>
    <property type="molecule type" value="Transcribed_RNA"/>
</dbReference>
<dbReference type="Pfam" id="PF23753">
    <property type="entry name" value="TPR_WDR11"/>
    <property type="match status" value="1"/>
</dbReference>
<name>A0A1B6G8X9_9HEMI</name>
<dbReference type="InterPro" id="IPR036322">
    <property type="entry name" value="WD40_repeat_dom_sf"/>
</dbReference>
<dbReference type="GO" id="GO:0005737">
    <property type="term" value="C:cytoplasm"/>
    <property type="evidence" value="ECO:0007669"/>
    <property type="project" value="TreeGrafter"/>
</dbReference>
<dbReference type="InterPro" id="IPR057854">
    <property type="entry name" value="TPR_WDR11"/>
</dbReference>
<accession>A0A1B6G8X9</accession>
<evidence type="ECO:0000259" key="3">
    <source>
        <dbReference type="Pfam" id="PF23753"/>
    </source>
</evidence>
<dbReference type="SUPFAM" id="SSF50978">
    <property type="entry name" value="WD40 repeat-like"/>
    <property type="match status" value="2"/>
</dbReference>
<evidence type="ECO:0008006" key="5">
    <source>
        <dbReference type="Google" id="ProtNLM"/>
    </source>
</evidence>
<feature type="domain" description="WDR11 second beta-propeller" evidence="2">
    <location>
        <begin position="498"/>
        <end position="798"/>
    </location>
</feature>
<protein>
    <recommendedName>
        <fullName evidence="5">WD repeat-containing protein 11</fullName>
    </recommendedName>
</protein>
<dbReference type="PANTHER" id="PTHR14593">
    <property type="entry name" value="WD REPEAT-CONTAINING PROTEIN 11"/>
    <property type="match status" value="1"/>
</dbReference>
<dbReference type="InterPro" id="IPR015943">
    <property type="entry name" value="WD40/YVTN_repeat-like_dom_sf"/>
</dbReference>
<organism evidence="4">
    <name type="scientific">Cuerna arida</name>
    <dbReference type="NCBI Taxonomy" id="1464854"/>
    <lineage>
        <taxon>Eukaryota</taxon>
        <taxon>Metazoa</taxon>
        <taxon>Ecdysozoa</taxon>
        <taxon>Arthropoda</taxon>
        <taxon>Hexapoda</taxon>
        <taxon>Insecta</taxon>
        <taxon>Pterygota</taxon>
        <taxon>Neoptera</taxon>
        <taxon>Paraneoptera</taxon>
        <taxon>Hemiptera</taxon>
        <taxon>Auchenorrhyncha</taxon>
        <taxon>Membracoidea</taxon>
        <taxon>Cicadellidae</taxon>
        <taxon>Cicadellinae</taxon>
        <taxon>Proconiini</taxon>
        <taxon>Cuerna</taxon>
    </lineage>
</organism>
<dbReference type="InterPro" id="IPR057853">
    <property type="entry name" value="Beta-prop_WDR11_2nd"/>
</dbReference>
<feature type="domain" description="WDR11 first beta-propeller" evidence="1">
    <location>
        <begin position="55"/>
        <end position="358"/>
    </location>
</feature>
<reference evidence="4" key="1">
    <citation type="submission" date="2015-11" db="EMBL/GenBank/DDBJ databases">
        <title>De novo transcriptome assembly of four potential Pierce s Disease insect vectors from Arizona vineyards.</title>
        <authorList>
            <person name="Tassone E.E."/>
        </authorList>
    </citation>
    <scope>NUCLEOTIDE SEQUENCE</scope>
</reference>
<dbReference type="PANTHER" id="PTHR14593:SF5">
    <property type="entry name" value="WD REPEAT-CONTAINING PROTEIN 11"/>
    <property type="match status" value="1"/>
</dbReference>
<sequence length="1201" mass="133988">MATTDQSSTNGTEGGDVLTTDAKDLMCEKLLASEEMEQKIPTVYHQFVSPRTITGPANQLNVTKGAIDWSYNGLVAYGSNYTVVVMDTTNMQPVQCLDRHKAIVNNVLWSHRVRSKVDESASVELMSSDMTGHIIHWDITIGTPLVVLQDGNKPVLGMEWVPGERNELLLATLHAPYYLVMWDINKQTKLWKKGFLDNIFFFQFNPFNNAEIAFMCTDCILFLDDFNPNKIPSSNGRKFYISSPRMGESEDINRARDRFKKLMKGLVIGDSKPRPEDTMTVSECLGLSYHRSLRHHMLLQYPRDILIIDLHINQTVGILTIEKTMTPFVQVIPARQRDVLYCLHDSGSVSVKVRRKAGAATVLASPLDAPDPINSVDVMTGNSADVFLSYEHRCQSEVIRQMKGSKVLAIALDPITEKNIVLLLGSGKLVHLELETISSANLEDTPLCLSQLFRPAYDERCVLPPLRLMTTGLLNAVASPLTVIRMCPPLTTRNRSHYNPIMAGGTLSGTVQIYNMATGIIEKEFALHTQPVRGIEWTGLTSFLSFAFSSQTGKVNNELLLTDVQSGQSTLLRQSRPAENPIDMVRVSPLRQYFVVVYKDGPFELWDLKGLALLRTMPKKFPFVAALEWSPVHSVKSLQAKTVQRKSIEDSTTIISPVSESGSELVAKEHLVFSDTESHLYHFSVDGSTVRDGIKIPPESGVGMITCIAFKSNQIVQADVDGSLNIWDLKSKSSRNSHTGRGWIRKIRFSPGKGNLKLLILYSDGVDIVDLKNLQYERLAQLKCPKDMVKVVDVDWAAPDTPVLATEDGCLRIMDCKLTQSASSLSDYTFKDPVCCPALLPPPVYTHLQCLLSTCLLGTPMPAWSFSVEDGFALDQLQAVNDQVSMMRLDLLDRAGHDTLQRSLTVALLLRDQPGITFWTVCQYYLQVAASCKNSCEQKPKQMEHHDSYSVSDLKRVNLYPHLEPLDTCYDVLCDPYAYQRLQLERVGVHEWRRGDYKHTQKVVERLILLGEMDRAVQLLLETDLDNPHYYTDGIKACLVATIQSTGAAQSTIKLVATNLIANGKIWEGVQLLCLIGKGLDGCRYLSSYGLWESAVWLAKSTLPPLETLEVLRKWAEHLIGLGEKEMATLVLLSQGQASRVLELLLTHGQVVRAGLLLLALRDIRYPVDKSLFAAVQARFCEHMKACEPLAGAMAKLQPVC</sequence>
<dbReference type="InterPro" id="IPR039694">
    <property type="entry name" value="WDR11"/>
</dbReference>